<dbReference type="HOGENOM" id="CLU_000907_1_1_5"/>
<name>X5H523_9RICK</name>
<dbReference type="GO" id="GO:0046872">
    <property type="term" value="F:metal ion binding"/>
    <property type="evidence" value="ECO:0007669"/>
    <property type="project" value="UniProtKB-KW"/>
</dbReference>
<dbReference type="Gene3D" id="3.30.160.20">
    <property type="match status" value="1"/>
</dbReference>
<comment type="catalytic activity">
    <reaction evidence="1 9">
        <text>Endonucleolytic cleavage to 5'-phosphomonoester.</text>
        <dbReference type="EC" id="3.1.26.3"/>
    </reaction>
</comment>
<keyword evidence="9" id="KW-0963">Cytoplasm</keyword>
<dbReference type="GO" id="GO:0003725">
    <property type="term" value="F:double-stranded RNA binding"/>
    <property type="evidence" value="ECO:0007669"/>
    <property type="project" value="TreeGrafter"/>
</dbReference>
<feature type="domain" description="DRBM" evidence="10">
    <location>
        <begin position="151"/>
        <end position="219"/>
    </location>
</feature>
<dbReference type="AlphaFoldDB" id="X5H523"/>
<comment type="subunit">
    <text evidence="9">Homodimer.</text>
</comment>
<dbReference type="NCBIfam" id="TIGR02191">
    <property type="entry name" value="RNaseIII"/>
    <property type="match status" value="1"/>
</dbReference>
<evidence type="ECO:0000256" key="8">
    <source>
        <dbReference type="ARBA" id="ARBA00022884"/>
    </source>
</evidence>
<keyword evidence="9" id="KW-0819">tRNA processing</keyword>
<feature type="binding site" evidence="9">
    <location>
        <position position="112"/>
    </location>
    <ligand>
        <name>Mg(2+)</name>
        <dbReference type="ChEBI" id="CHEBI:18420"/>
    </ligand>
</feature>
<sequence>MELDKLEALIGIRFKNKTLLIESLTHPSMEVNFSYERLEFLGDAVLDMVIASILYELFPNDPEGSLSNRQSSLVCRDTLAMIARKIDLGKYIFFSSSEELCGGREKVSNLENALEALIGAIFLDSGIDTATRFIKEYWYDLAVKSSPTAANPKSILQELLQARGMEPPTYKVIGRTGPDHQPIFEVEVRVDSKVEKAFGTSKKASEENAARAMIKRLAPDT</sequence>
<dbReference type="Pfam" id="PF14622">
    <property type="entry name" value="Ribonucleas_3_3"/>
    <property type="match status" value="1"/>
</dbReference>
<keyword evidence="9" id="KW-0479">Metal-binding</keyword>
<dbReference type="InterPro" id="IPR036389">
    <property type="entry name" value="RNase_III_sf"/>
</dbReference>
<evidence type="ECO:0000256" key="2">
    <source>
        <dbReference type="ARBA" id="ARBA00010183"/>
    </source>
</evidence>
<dbReference type="PANTHER" id="PTHR11207:SF0">
    <property type="entry name" value="RIBONUCLEASE 3"/>
    <property type="match status" value="1"/>
</dbReference>
<evidence type="ECO:0000259" key="11">
    <source>
        <dbReference type="PROSITE" id="PS50142"/>
    </source>
</evidence>
<keyword evidence="13" id="KW-1185">Reference proteome</keyword>
<dbReference type="InterPro" id="IPR014720">
    <property type="entry name" value="dsRBD_dom"/>
</dbReference>
<reference evidence="12 13" key="1">
    <citation type="submission" date="2014-03" db="EMBL/GenBank/DDBJ databases">
        <title>Sequencing and Comparison of Genomes and Transcriptome Profiles of Human Ehrlichiosis Agents.</title>
        <authorList>
            <person name="Lin M."/>
            <person name="Daugherty S.C."/>
            <person name="Nagaraj S."/>
            <person name="Cheng Z."/>
            <person name="Xiong Q."/>
            <person name="Lin F.-Y."/>
            <person name="Sengamalay N."/>
            <person name="Ott S."/>
            <person name="Godinez A."/>
            <person name="Tallon L.J."/>
            <person name="Sadzewicz L."/>
            <person name="Fraser C.M."/>
            <person name="Dunning Hotopp J.C."/>
            <person name="Rikihisa Y."/>
        </authorList>
    </citation>
    <scope>NUCLEOTIDE SEQUENCE [LARGE SCALE GENOMIC DNA]</scope>
    <source>
        <strain evidence="12 13">Oregon</strain>
    </source>
</reference>
<evidence type="ECO:0000256" key="5">
    <source>
        <dbReference type="ARBA" id="ARBA00022722"/>
    </source>
</evidence>
<dbReference type="GO" id="GO:0010468">
    <property type="term" value="P:regulation of gene expression"/>
    <property type="evidence" value="ECO:0007669"/>
    <property type="project" value="TreeGrafter"/>
</dbReference>
<evidence type="ECO:0000256" key="7">
    <source>
        <dbReference type="ARBA" id="ARBA00022801"/>
    </source>
</evidence>
<dbReference type="SMART" id="SM00535">
    <property type="entry name" value="RIBOc"/>
    <property type="match status" value="1"/>
</dbReference>
<dbReference type="CDD" id="cd10845">
    <property type="entry name" value="DSRM_RNAse_III_family"/>
    <property type="match status" value="1"/>
</dbReference>
<dbReference type="Pfam" id="PF00035">
    <property type="entry name" value="dsrm"/>
    <property type="match status" value="1"/>
</dbReference>
<keyword evidence="5 9" id="KW-0540">Nuclease</keyword>
<feature type="binding site" evidence="9">
    <location>
        <position position="115"/>
    </location>
    <ligand>
        <name>Mg(2+)</name>
        <dbReference type="ChEBI" id="CHEBI:18420"/>
    </ligand>
</feature>
<dbReference type="Gene3D" id="1.10.1520.10">
    <property type="entry name" value="Ribonuclease III domain"/>
    <property type="match status" value="1"/>
</dbReference>
<dbReference type="Proteomes" id="UP000023755">
    <property type="component" value="Chromosome"/>
</dbReference>
<dbReference type="SUPFAM" id="SSF69065">
    <property type="entry name" value="RNase III domain-like"/>
    <property type="match status" value="1"/>
</dbReference>
<organism evidence="12 13">
    <name type="scientific">Neorickettsia helminthoeca str. Oregon</name>
    <dbReference type="NCBI Taxonomy" id="1286528"/>
    <lineage>
        <taxon>Bacteria</taxon>
        <taxon>Pseudomonadati</taxon>
        <taxon>Pseudomonadota</taxon>
        <taxon>Alphaproteobacteria</taxon>
        <taxon>Rickettsiales</taxon>
        <taxon>Anaplasmataceae</taxon>
        <taxon>Neorickettsia</taxon>
    </lineage>
</organism>
<dbReference type="EMBL" id="CP007481">
    <property type="protein sequence ID" value="AHX11793.1"/>
    <property type="molecule type" value="Genomic_DNA"/>
</dbReference>
<dbReference type="SMART" id="SM00358">
    <property type="entry name" value="DSRM"/>
    <property type="match status" value="1"/>
</dbReference>
<keyword evidence="9" id="KW-0460">Magnesium</keyword>
<evidence type="ECO:0000256" key="1">
    <source>
        <dbReference type="ARBA" id="ARBA00000109"/>
    </source>
</evidence>
<evidence type="ECO:0000256" key="3">
    <source>
        <dbReference type="ARBA" id="ARBA00022552"/>
    </source>
</evidence>
<evidence type="ECO:0000259" key="10">
    <source>
        <dbReference type="PROSITE" id="PS50137"/>
    </source>
</evidence>
<comment type="function">
    <text evidence="9">Digests double-stranded RNA. Involved in the processing of primary rRNA transcript to yield the immediate precursors to the large and small rRNAs (23S and 16S). Processes some mRNAs, and tRNAs when they are encoded in the rRNA operon. Processes pre-crRNA and tracrRNA of type II CRISPR loci if present in the organism.</text>
</comment>
<dbReference type="PROSITE" id="PS50137">
    <property type="entry name" value="DS_RBD"/>
    <property type="match status" value="1"/>
</dbReference>
<feature type="active site" evidence="9">
    <location>
        <position position="115"/>
    </location>
</feature>
<keyword evidence="7 9" id="KW-0378">Hydrolase</keyword>
<dbReference type="HAMAP" id="MF_00104">
    <property type="entry name" value="RNase_III"/>
    <property type="match status" value="1"/>
</dbReference>
<dbReference type="InterPro" id="IPR011907">
    <property type="entry name" value="RNase_III"/>
</dbReference>
<dbReference type="FunFam" id="1.10.1520.10:FF:000001">
    <property type="entry name" value="Ribonuclease 3"/>
    <property type="match status" value="1"/>
</dbReference>
<dbReference type="GO" id="GO:0005737">
    <property type="term" value="C:cytoplasm"/>
    <property type="evidence" value="ECO:0007669"/>
    <property type="project" value="UniProtKB-SubCell"/>
</dbReference>
<dbReference type="EC" id="3.1.26.3" evidence="9"/>
<dbReference type="GO" id="GO:0004525">
    <property type="term" value="F:ribonuclease III activity"/>
    <property type="evidence" value="ECO:0007669"/>
    <property type="project" value="UniProtKB-UniRule"/>
</dbReference>
<evidence type="ECO:0000256" key="9">
    <source>
        <dbReference type="HAMAP-Rule" id="MF_00104"/>
    </source>
</evidence>
<evidence type="ECO:0000313" key="12">
    <source>
        <dbReference type="EMBL" id="AHX11793.1"/>
    </source>
</evidence>
<dbReference type="PROSITE" id="PS00517">
    <property type="entry name" value="RNASE_3_1"/>
    <property type="match status" value="1"/>
</dbReference>
<feature type="binding site" evidence="9">
    <location>
        <position position="39"/>
    </location>
    <ligand>
        <name>Mg(2+)</name>
        <dbReference type="ChEBI" id="CHEBI:18420"/>
    </ligand>
</feature>
<feature type="active site" evidence="9">
    <location>
        <position position="43"/>
    </location>
</feature>
<dbReference type="PROSITE" id="PS50142">
    <property type="entry name" value="RNASE_3_2"/>
    <property type="match status" value="1"/>
</dbReference>
<evidence type="ECO:0000313" key="13">
    <source>
        <dbReference type="Proteomes" id="UP000023755"/>
    </source>
</evidence>
<dbReference type="CDD" id="cd00593">
    <property type="entry name" value="RIBOc"/>
    <property type="match status" value="1"/>
</dbReference>
<dbReference type="STRING" id="1286528.NHE_0874"/>
<keyword evidence="8 9" id="KW-0694">RNA-binding</keyword>
<comment type="cofactor">
    <cofactor evidence="9">
        <name>Mg(2+)</name>
        <dbReference type="ChEBI" id="CHEBI:18420"/>
    </cofactor>
</comment>
<comment type="subcellular location">
    <subcellularLocation>
        <location evidence="9">Cytoplasm</location>
    </subcellularLocation>
</comment>
<dbReference type="RefSeq" id="WP_038560187.1">
    <property type="nucleotide sequence ID" value="NZ_CP007481.1"/>
</dbReference>
<accession>X5H523</accession>
<dbReference type="GO" id="GO:0019843">
    <property type="term" value="F:rRNA binding"/>
    <property type="evidence" value="ECO:0007669"/>
    <property type="project" value="UniProtKB-KW"/>
</dbReference>
<dbReference type="GO" id="GO:0006397">
    <property type="term" value="P:mRNA processing"/>
    <property type="evidence" value="ECO:0007669"/>
    <property type="project" value="UniProtKB-UniRule"/>
</dbReference>
<protein>
    <recommendedName>
        <fullName evidence="9">Ribonuclease 3</fullName>
        <ecNumber evidence="9">3.1.26.3</ecNumber>
    </recommendedName>
    <alternativeName>
        <fullName evidence="9">Ribonuclease III</fullName>
        <shortName evidence="9">RNase III</shortName>
    </alternativeName>
</protein>
<evidence type="ECO:0000256" key="4">
    <source>
        <dbReference type="ARBA" id="ARBA00022664"/>
    </source>
</evidence>
<keyword evidence="3 9" id="KW-0698">rRNA processing</keyword>
<dbReference type="GO" id="GO:0008033">
    <property type="term" value="P:tRNA processing"/>
    <property type="evidence" value="ECO:0007669"/>
    <property type="project" value="UniProtKB-KW"/>
</dbReference>
<dbReference type="PANTHER" id="PTHR11207">
    <property type="entry name" value="RIBONUCLEASE III"/>
    <property type="match status" value="1"/>
</dbReference>
<keyword evidence="9" id="KW-0699">rRNA-binding</keyword>
<dbReference type="OrthoDB" id="9805026at2"/>
<keyword evidence="4 9" id="KW-0507">mRNA processing</keyword>
<proteinExistence type="inferred from homology"/>
<comment type="similarity">
    <text evidence="2">Belongs to the ribonuclease III family.</text>
</comment>
<dbReference type="KEGG" id="nhm:NHE_0874"/>
<dbReference type="InterPro" id="IPR000999">
    <property type="entry name" value="RNase_III_dom"/>
</dbReference>
<keyword evidence="6 9" id="KW-0255">Endonuclease</keyword>
<gene>
    <name evidence="9 12" type="primary">rnc</name>
    <name evidence="12" type="ORF">NHE_0874</name>
</gene>
<dbReference type="SUPFAM" id="SSF54768">
    <property type="entry name" value="dsRNA-binding domain-like"/>
    <property type="match status" value="1"/>
</dbReference>
<dbReference type="GO" id="GO:0006364">
    <property type="term" value="P:rRNA processing"/>
    <property type="evidence" value="ECO:0007669"/>
    <property type="project" value="UniProtKB-UniRule"/>
</dbReference>
<feature type="domain" description="RNase III" evidence="11">
    <location>
        <begin position="3"/>
        <end position="126"/>
    </location>
</feature>
<evidence type="ECO:0000256" key="6">
    <source>
        <dbReference type="ARBA" id="ARBA00022759"/>
    </source>
</evidence>